<dbReference type="Gene3D" id="2.40.160.10">
    <property type="entry name" value="Porin"/>
    <property type="match status" value="1"/>
</dbReference>
<comment type="subcellular location">
    <subcellularLocation>
        <location evidence="1">Cell outer membrane</location>
        <topology evidence="1">Multi-pass membrane protein</topology>
    </subcellularLocation>
</comment>
<evidence type="ECO:0000256" key="1">
    <source>
        <dbReference type="ARBA" id="ARBA00004571"/>
    </source>
</evidence>
<sequence length="339" mass="36200">MNIKLLAVSIAAAACGTNAFAAEIYNSEGSTLSLGGYVDVGIGEYGSDDDVEVHQISPRINVGGTQDLGNGVIVDAKGEWALNYLGGGDTSFTTRLGYIGAAHENMGRFVVGTQWSPYYDVAGVADMPIAFANDFLYKNHGTLGSARADQMVSYRKGFSLAESSSINFGLGWQGEDTDTSVDARVQGAVSLDVMGIGLGYVYSGGEITVSGKKEDATSHVVSINYGSYGDGIYIAAVYGVNEYFFNNTKNAGVGSNLKDTDQSEFLLAYGMSNGLNISVNYENVEDDVLKTLYSQTAFQAEYSITPSFVTFAAYQVDLGDDDNTTKDDDKWTIGARYFL</sequence>
<feature type="chain" id="PRO_5042147312" evidence="4">
    <location>
        <begin position="22"/>
        <end position="339"/>
    </location>
</feature>
<dbReference type="GO" id="GO:0009279">
    <property type="term" value="C:cell outer membrane"/>
    <property type="evidence" value="ECO:0007669"/>
    <property type="project" value="UniProtKB-SubCell"/>
</dbReference>
<dbReference type="GO" id="GO:0015288">
    <property type="term" value="F:porin activity"/>
    <property type="evidence" value="ECO:0007669"/>
    <property type="project" value="InterPro"/>
</dbReference>
<dbReference type="RefSeq" id="WP_171320138.1">
    <property type="nucleotide sequence ID" value="NZ_VTXO01000001.1"/>
</dbReference>
<name>A0AAE5GM47_9VIBR</name>
<evidence type="ECO:0000256" key="4">
    <source>
        <dbReference type="SAM" id="SignalP"/>
    </source>
</evidence>
<accession>A0AAE5GM47</accession>
<dbReference type="PANTHER" id="PTHR34501:SF2">
    <property type="entry name" value="OUTER MEMBRANE PORIN F-RELATED"/>
    <property type="match status" value="1"/>
</dbReference>
<dbReference type="InterPro" id="IPR050298">
    <property type="entry name" value="Gram-neg_bact_OMP"/>
</dbReference>
<keyword evidence="3" id="KW-0472">Membrane</keyword>
<evidence type="ECO:0000256" key="3">
    <source>
        <dbReference type="ARBA" id="ARBA00023136"/>
    </source>
</evidence>
<proteinExistence type="predicted"/>
<keyword evidence="2 4" id="KW-0732">Signal</keyword>
<gene>
    <name evidence="5" type="ORF">F0237_01780</name>
</gene>
<dbReference type="InterPro" id="IPR033900">
    <property type="entry name" value="Gram_neg_porin_domain"/>
</dbReference>
<dbReference type="SUPFAM" id="SSF56935">
    <property type="entry name" value="Porins"/>
    <property type="match status" value="1"/>
</dbReference>
<reference evidence="5 6" key="1">
    <citation type="submission" date="2019-08" db="EMBL/GenBank/DDBJ databases">
        <title>Draft genome sequencing and comparative genomics of hatchery-associated Vibrios.</title>
        <authorList>
            <person name="Kehlet-Delgado H."/>
            <person name="Mueller R.S."/>
        </authorList>
    </citation>
    <scope>NUCLEOTIDE SEQUENCE [LARGE SCALE GENOMIC DNA]</scope>
    <source>
        <strain evidence="5 6">01-65-5-1</strain>
    </source>
</reference>
<dbReference type="PROSITE" id="PS51257">
    <property type="entry name" value="PROKAR_LIPOPROTEIN"/>
    <property type="match status" value="1"/>
</dbReference>
<dbReference type="Proteomes" id="UP000572722">
    <property type="component" value="Unassembled WGS sequence"/>
</dbReference>
<dbReference type="EMBL" id="VTXO01000001">
    <property type="protein sequence ID" value="NOI79374.1"/>
    <property type="molecule type" value="Genomic_DNA"/>
</dbReference>
<evidence type="ECO:0000313" key="5">
    <source>
        <dbReference type="EMBL" id="NOI79374.1"/>
    </source>
</evidence>
<protein>
    <submittedName>
        <fullName evidence="5">Porin</fullName>
    </submittedName>
</protein>
<feature type="signal peptide" evidence="4">
    <location>
        <begin position="1"/>
        <end position="21"/>
    </location>
</feature>
<dbReference type="CDD" id="cd00342">
    <property type="entry name" value="gram_neg_porins"/>
    <property type="match status" value="1"/>
</dbReference>
<dbReference type="AlphaFoldDB" id="A0AAE5GM47"/>
<organism evidence="5 6">
    <name type="scientific">Vibrio tubiashii</name>
    <dbReference type="NCBI Taxonomy" id="29498"/>
    <lineage>
        <taxon>Bacteria</taxon>
        <taxon>Pseudomonadati</taxon>
        <taxon>Pseudomonadota</taxon>
        <taxon>Gammaproteobacteria</taxon>
        <taxon>Vibrionales</taxon>
        <taxon>Vibrionaceae</taxon>
        <taxon>Vibrio</taxon>
        <taxon>Vibrio oreintalis group</taxon>
    </lineage>
</organism>
<evidence type="ECO:0000313" key="6">
    <source>
        <dbReference type="Proteomes" id="UP000572722"/>
    </source>
</evidence>
<comment type="caution">
    <text evidence="5">The sequence shown here is derived from an EMBL/GenBank/DDBJ whole genome shotgun (WGS) entry which is preliminary data.</text>
</comment>
<evidence type="ECO:0000256" key="2">
    <source>
        <dbReference type="ARBA" id="ARBA00022729"/>
    </source>
</evidence>
<dbReference type="InterPro" id="IPR023614">
    <property type="entry name" value="Porin_dom_sf"/>
</dbReference>
<dbReference type="PANTHER" id="PTHR34501">
    <property type="entry name" value="PROTEIN YDDL-RELATED"/>
    <property type="match status" value="1"/>
</dbReference>